<dbReference type="GO" id="GO:0015740">
    <property type="term" value="P:C4-dicarboxylate transport"/>
    <property type="evidence" value="ECO:0007669"/>
    <property type="project" value="TreeGrafter"/>
</dbReference>
<protein>
    <recommendedName>
        <fullName evidence="9">TRAP transporter small permease protein</fullName>
    </recommendedName>
</protein>
<dbReference type="InterPro" id="IPR055348">
    <property type="entry name" value="DctQ"/>
</dbReference>
<evidence type="ECO:0000256" key="4">
    <source>
        <dbReference type="ARBA" id="ARBA00022519"/>
    </source>
</evidence>
<comment type="function">
    <text evidence="9">Part of the tripartite ATP-independent periplasmic (TRAP) transport system.</text>
</comment>
<accession>A0A2K8U3U9</accession>
<comment type="similarity">
    <text evidence="8 9">Belongs to the TRAP transporter small permease family.</text>
</comment>
<keyword evidence="5 9" id="KW-0812">Transmembrane</keyword>
<comment type="subunit">
    <text evidence="9">The complex comprises the extracytoplasmic solute receptor protein and the two transmembrane proteins.</text>
</comment>
<keyword evidence="3" id="KW-1003">Cell membrane</keyword>
<dbReference type="GO" id="GO:0005886">
    <property type="term" value="C:plasma membrane"/>
    <property type="evidence" value="ECO:0007669"/>
    <property type="project" value="UniProtKB-SubCell"/>
</dbReference>
<evidence type="ECO:0000259" key="10">
    <source>
        <dbReference type="Pfam" id="PF04290"/>
    </source>
</evidence>
<dbReference type="AlphaFoldDB" id="A0A2K8U3U9"/>
<dbReference type="RefSeq" id="WP_100918020.1">
    <property type="nucleotide sequence ID" value="NZ_CP020370.1"/>
</dbReference>
<evidence type="ECO:0000256" key="9">
    <source>
        <dbReference type="RuleBase" id="RU369079"/>
    </source>
</evidence>
<dbReference type="OrthoDB" id="9791324at2"/>
<name>A0A2K8U3U9_9GAMM</name>
<sequence>MKVLDRLEEWLIVLLMGGATAIVFVAVIHRYTSGLAIPVVQDWLLSLNFGWTQELCIIMFVWMAKFGAAYGVRTGIHVGVDVMVNRLADKNRARVILFGLLSGALFTGIVATLGARFVWENGAHYGIFNLLGLSTGDLPEGPTTPDLEWPTWAVYLAVPLGSGLMCFRFLQVAYAFFRTGALPQHDHGHVDGLTEKPLPVDVNIYDMDDNLHFRDLTHRQLGKSAEQDAADRKDGQS</sequence>
<dbReference type="Proteomes" id="UP000232638">
    <property type="component" value="Chromosome"/>
</dbReference>
<evidence type="ECO:0000313" key="11">
    <source>
        <dbReference type="EMBL" id="AUB80215.1"/>
    </source>
</evidence>
<feature type="transmembrane region" description="Helical" evidence="9">
    <location>
        <begin position="152"/>
        <end position="177"/>
    </location>
</feature>
<evidence type="ECO:0000256" key="7">
    <source>
        <dbReference type="ARBA" id="ARBA00023136"/>
    </source>
</evidence>
<evidence type="ECO:0000256" key="8">
    <source>
        <dbReference type="ARBA" id="ARBA00038436"/>
    </source>
</evidence>
<dbReference type="PANTHER" id="PTHR35011:SF2">
    <property type="entry name" value="2,3-DIKETO-L-GULONATE TRAP TRANSPORTER SMALL PERMEASE PROTEIN YIAM"/>
    <property type="match status" value="1"/>
</dbReference>
<evidence type="ECO:0000256" key="2">
    <source>
        <dbReference type="ARBA" id="ARBA00022448"/>
    </source>
</evidence>
<keyword evidence="7 9" id="KW-0472">Membrane</keyword>
<evidence type="ECO:0000256" key="3">
    <source>
        <dbReference type="ARBA" id="ARBA00022475"/>
    </source>
</evidence>
<keyword evidence="6 9" id="KW-1133">Transmembrane helix</keyword>
<feature type="transmembrane region" description="Helical" evidence="9">
    <location>
        <begin position="95"/>
        <end position="119"/>
    </location>
</feature>
<evidence type="ECO:0000313" key="12">
    <source>
        <dbReference type="Proteomes" id="UP000232638"/>
    </source>
</evidence>
<keyword evidence="12" id="KW-1185">Reference proteome</keyword>
<feature type="transmembrane region" description="Helical" evidence="9">
    <location>
        <begin position="12"/>
        <end position="31"/>
    </location>
</feature>
<dbReference type="PANTHER" id="PTHR35011">
    <property type="entry name" value="2,3-DIKETO-L-GULONATE TRAP TRANSPORTER SMALL PERMEASE PROTEIN YIAM"/>
    <property type="match status" value="1"/>
</dbReference>
<organism evidence="11 12">
    <name type="scientific">Candidatus Thiodictyon syntrophicum</name>
    <dbReference type="NCBI Taxonomy" id="1166950"/>
    <lineage>
        <taxon>Bacteria</taxon>
        <taxon>Pseudomonadati</taxon>
        <taxon>Pseudomonadota</taxon>
        <taxon>Gammaproteobacteria</taxon>
        <taxon>Chromatiales</taxon>
        <taxon>Chromatiaceae</taxon>
        <taxon>Thiodictyon</taxon>
    </lineage>
</organism>
<keyword evidence="2 9" id="KW-0813">Transport</keyword>
<evidence type="ECO:0000256" key="6">
    <source>
        <dbReference type="ARBA" id="ARBA00022989"/>
    </source>
</evidence>
<evidence type="ECO:0000256" key="5">
    <source>
        <dbReference type="ARBA" id="ARBA00022692"/>
    </source>
</evidence>
<dbReference type="KEGG" id="tsy:THSYN_04055"/>
<evidence type="ECO:0000256" key="1">
    <source>
        <dbReference type="ARBA" id="ARBA00004429"/>
    </source>
</evidence>
<comment type="subcellular location">
    <subcellularLocation>
        <location evidence="1 9">Cell inner membrane</location>
        <topology evidence="1 9">Multi-pass membrane protein</topology>
    </subcellularLocation>
</comment>
<gene>
    <name evidence="11" type="ORF">THSYN_04055</name>
</gene>
<dbReference type="InterPro" id="IPR007387">
    <property type="entry name" value="TRAP_DctQ"/>
</dbReference>
<feature type="domain" description="Tripartite ATP-independent periplasmic transporters DctQ component" evidence="10">
    <location>
        <begin position="21"/>
        <end position="176"/>
    </location>
</feature>
<keyword evidence="4 9" id="KW-0997">Cell inner membrane</keyword>
<reference evidence="11 12" key="1">
    <citation type="submission" date="2017-03" db="EMBL/GenBank/DDBJ databases">
        <title>Complete genome sequence of Candidatus 'Thiodictyon syntrophicum' sp. nov. strain Cad16T, a photolithoautotroph purple sulfur bacterium isolated from an alpine meromictic lake.</title>
        <authorList>
            <person name="Luedin S.M."/>
            <person name="Pothier J.F."/>
            <person name="Danza F."/>
            <person name="Storelli N."/>
            <person name="Wittwer M."/>
            <person name="Tonolla M."/>
        </authorList>
    </citation>
    <scope>NUCLEOTIDE SEQUENCE [LARGE SCALE GENOMIC DNA]</scope>
    <source>
        <strain evidence="11 12">Cad16T</strain>
    </source>
</reference>
<dbReference type="EMBL" id="CP020370">
    <property type="protein sequence ID" value="AUB80215.1"/>
    <property type="molecule type" value="Genomic_DNA"/>
</dbReference>
<dbReference type="GO" id="GO:0022857">
    <property type="term" value="F:transmembrane transporter activity"/>
    <property type="evidence" value="ECO:0007669"/>
    <property type="project" value="UniProtKB-UniRule"/>
</dbReference>
<feature type="transmembrane region" description="Helical" evidence="9">
    <location>
        <begin position="43"/>
        <end position="64"/>
    </location>
</feature>
<dbReference type="Pfam" id="PF04290">
    <property type="entry name" value="DctQ"/>
    <property type="match status" value="1"/>
</dbReference>
<proteinExistence type="inferred from homology"/>